<sequence>MFQTLSTAIARSSRSVAFQAQTVPEFLQETVSQVLAFLPRLVGAILILLVGWVVGRVVAAVIRRLADAVDIDDRARDTPVASMAGPGGVDRALGKIGAYYVYFLAVLAAADALAIDVLSAYVSEAATYLPAFIAGLVILVLGFIVADFVADVIQRAEGVAETAYARAFATGVRLFLYFTVLVIALSTMGVDVRILYILARAVAYGFGAAIAIGVGLALGLGGRDYVADNVDRWFRRAREGSPRMSDEPTSGADD</sequence>
<protein>
    <recommendedName>
        <fullName evidence="4">Mechanosensitive ion channel</fullName>
    </recommendedName>
</protein>
<proteinExistence type="predicted"/>
<feature type="transmembrane region" description="Helical" evidence="1">
    <location>
        <begin position="174"/>
        <end position="196"/>
    </location>
</feature>
<dbReference type="EMBL" id="JBHSXM010000001">
    <property type="protein sequence ID" value="MFC6835418.1"/>
    <property type="molecule type" value="Genomic_DNA"/>
</dbReference>
<evidence type="ECO:0008006" key="4">
    <source>
        <dbReference type="Google" id="ProtNLM"/>
    </source>
</evidence>
<keyword evidence="1" id="KW-1133">Transmembrane helix</keyword>
<feature type="transmembrane region" description="Helical" evidence="1">
    <location>
        <begin position="99"/>
        <end position="122"/>
    </location>
</feature>
<evidence type="ECO:0000313" key="2">
    <source>
        <dbReference type="EMBL" id="MFC6835418.1"/>
    </source>
</evidence>
<dbReference type="Pfam" id="PF05552">
    <property type="entry name" value="MS_channel_1st_1"/>
    <property type="match status" value="2"/>
</dbReference>
<accession>A0ABD5U510</accession>
<keyword evidence="3" id="KW-1185">Reference proteome</keyword>
<feature type="transmembrane region" description="Helical" evidence="1">
    <location>
        <begin position="128"/>
        <end position="153"/>
    </location>
</feature>
<feature type="transmembrane region" description="Helical" evidence="1">
    <location>
        <begin position="41"/>
        <end position="62"/>
    </location>
</feature>
<organism evidence="2 3">
    <name type="scientific">Halomarina ordinaria</name>
    <dbReference type="NCBI Taxonomy" id="3033939"/>
    <lineage>
        <taxon>Archaea</taxon>
        <taxon>Methanobacteriati</taxon>
        <taxon>Methanobacteriota</taxon>
        <taxon>Stenosarchaea group</taxon>
        <taxon>Halobacteria</taxon>
        <taxon>Halobacteriales</taxon>
        <taxon>Natronomonadaceae</taxon>
        <taxon>Halomarina</taxon>
    </lineage>
</organism>
<feature type="transmembrane region" description="Helical" evidence="1">
    <location>
        <begin position="202"/>
        <end position="226"/>
    </location>
</feature>
<dbReference type="Gene3D" id="1.10.287.1260">
    <property type="match status" value="2"/>
</dbReference>
<dbReference type="InterPro" id="IPR008910">
    <property type="entry name" value="MSC_TM_helix"/>
</dbReference>
<keyword evidence="1" id="KW-0472">Membrane</keyword>
<evidence type="ECO:0000313" key="3">
    <source>
        <dbReference type="Proteomes" id="UP001596406"/>
    </source>
</evidence>
<evidence type="ECO:0000256" key="1">
    <source>
        <dbReference type="SAM" id="Phobius"/>
    </source>
</evidence>
<dbReference type="AlphaFoldDB" id="A0ABD5U510"/>
<dbReference type="RefSeq" id="WP_304447119.1">
    <property type="nucleotide sequence ID" value="NZ_JARRAH010000001.1"/>
</dbReference>
<keyword evidence="1" id="KW-0812">Transmembrane</keyword>
<name>A0ABD5U510_9EURY</name>
<gene>
    <name evidence="2" type="ORF">ACFQHK_02720</name>
</gene>
<comment type="caution">
    <text evidence="2">The sequence shown here is derived from an EMBL/GenBank/DDBJ whole genome shotgun (WGS) entry which is preliminary data.</text>
</comment>
<reference evidence="2 3" key="1">
    <citation type="journal article" date="2019" name="Int. J. Syst. Evol. Microbiol.">
        <title>The Global Catalogue of Microorganisms (GCM) 10K type strain sequencing project: providing services to taxonomists for standard genome sequencing and annotation.</title>
        <authorList>
            <consortium name="The Broad Institute Genomics Platform"/>
            <consortium name="The Broad Institute Genome Sequencing Center for Infectious Disease"/>
            <person name="Wu L."/>
            <person name="Ma J."/>
        </authorList>
    </citation>
    <scope>NUCLEOTIDE SEQUENCE [LARGE SCALE GENOMIC DNA]</scope>
    <source>
        <strain evidence="2 3">PSRA2</strain>
    </source>
</reference>
<dbReference type="Proteomes" id="UP001596406">
    <property type="component" value="Unassembled WGS sequence"/>
</dbReference>